<sequence>MLDAEELFDVIACDINITTSLPDDVKQYLEELLSGDIVSALGKLDKPLVDNPSQLLLWTREVSRHFIFYYHYGGLQVNCNETTWSIQTIYRLLDLFSVFLTILYLEENLVKLIMKPIMIGFIVSIIIKNHLIVDVFLRMMQLSIKIIQQLFYMNNLIAQKNTLYHTI</sequence>
<organism evidence="1 2">
    <name type="scientific">Gigaspora rosea</name>
    <dbReference type="NCBI Taxonomy" id="44941"/>
    <lineage>
        <taxon>Eukaryota</taxon>
        <taxon>Fungi</taxon>
        <taxon>Fungi incertae sedis</taxon>
        <taxon>Mucoromycota</taxon>
        <taxon>Glomeromycotina</taxon>
        <taxon>Glomeromycetes</taxon>
        <taxon>Diversisporales</taxon>
        <taxon>Gigasporaceae</taxon>
        <taxon>Gigaspora</taxon>
    </lineage>
</organism>
<dbReference type="EMBL" id="QKWP01003092">
    <property type="protein sequence ID" value="RIB01486.1"/>
    <property type="molecule type" value="Genomic_DNA"/>
</dbReference>
<comment type="caution">
    <text evidence="1">The sequence shown here is derived from an EMBL/GenBank/DDBJ whole genome shotgun (WGS) entry which is preliminary data.</text>
</comment>
<name>A0A397U346_9GLOM</name>
<proteinExistence type="predicted"/>
<dbReference type="OrthoDB" id="2444298at2759"/>
<dbReference type="Proteomes" id="UP000266673">
    <property type="component" value="Unassembled WGS sequence"/>
</dbReference>
<evidence type="ECO:0000313" key="1">
    <source>
        <dbReference type="EMBL" id="RIB01486.1"/>
    </source>
</evidence>
<protein>
    <submittedName>
        <fullName evidence="1">Uncharacterized protein</fullName>
    </submittedName>
</protein>
<gene>
    <name evidence="1" type="ORF">C2G38_2127486</name>
</gene>
<keyword evidence="2" id="KW-1185">Reference proteome</keyword>
<reference evidence="1 2" key="1">
    <citation type="submission" date="2018-06" db="EMBL/GenBank/DDBJ databases">
        <title>Comparative genomics reveals the genomic features of Rhizophagus irregularis, R. cerebriforme, R. diaphanum and Gigaspora rosea, and their symbiotic lifestyle signature.</title>
        <authorList>
            <person name="Morin E."/>
            <person name="San Clemente H."/>
            <person name="Chen E.C.H."/>
            <person name="De La Providencia I."/>
            <person name="Hainaut M."/>
            <person name="Kuo A."/>
            <person name="Kohler A."/>
            <person name="Murat C."/>
            <person name="Tang N."/>
            <person name="Roy S."/>
            <person name="Loubradou J."/>
            <person name="Henrissat B."/>
            <person name="Grigoriev I.V."/>
            <person name="Corradi N."/>
            <person name="Roux C."/>
            <person name="Martin F.M."/>
        </authorList>
    </citation>
    <scope>NUCLEOTIDE SEQUENCE [LARGE SCALE GENOMIC DNA]</scope>
    <source>
        <strain evidence="1 2">DAOM 194757</strain>
    </source>
</reference>
<dbReference type="AlphaFoldDB" id="A0A397U346"/>
<evidence type="ECO:0000313" key="2">
    <source>
        <dbReference type="Proteomes" id="UP000266673"/>
    </source>
</evidence>
<accession>A0A397U346</accession>